<keyword evidence="1" id="KW-0614">Plasmid</keyword>
<accession>A0A7T0Q8C8</accession>
<name>A0A7T0Q8C8_LISSE</name>
<reference evidence="1" key="2">
    <citation type="submission" date="2020-10" db="EMBL/GenBank/DDBJ databases">
        <authorList>
            <person name="Chmielowska C.A."/>
            <person name="Korsak D."/>
            <person name="Bartosik D."/>
        </authorList>
    </citation>
    <scope>NUCLEOTIDE SEQUENCE</scope>
    <source>
        <strain evidence="1">Sr12</strain>
        <plasmid evidence="1">pLIS4</plasmid>
    </source>
</reference>
<reference evidence="1" key="1">
    <citation type="journal article" date="2020" name="Int. J. Mol. Sci.">
        <title>Genetic Carriers and Genomic Distribution of cadA6-A Novel Variant of a Cadmium Resistance Determinant Identified in Listeria spp.</title>
        <authorList>
            <person name="Chmielowska C."/>
            <person name="Korsak D."/>
            <person name="Szmulkowska B."/>
            <person name="Krop A."/>
            <person name="Lipka K."/>
            <person name="Krupinska M."/>
            <person name="Bartosik D."/>
        </authorList>
    </citation>
    <scope>NUCLEOTIDE SEQUENCE</scope>
    <source>
        <strain evidence="1">Sr12</strain>
    </source>
</reference>
<proteinExistence type="predicted"/>
<dbReference type="EMBL" id="MW124301">
    <property type="protein sequence ID" value="QPL19394.1"/>
    <property type="molecule type" value="Genomic_DNA"/>
</dbReference>
<gene>
    <name evidence="1" type="ORF">pLIS400281c</name>
</gene>
<dbReference type="AlphaFoldDB" id="A0A7T0Q8C8"/>
<protein>
    <recommendedName>
        <fullName evidence="2">Apea-like HEPN domain-containing protein</fullName>
    </recommendedName>
</protein>
<evidence type="ECO:0008006" key="2">
    <source>
        <dbReference type="Google" id="ProtNLM"/>
    </source>
</evidence>
<geneLocation type="plasmid" evidence="1">
    <name>pLIS4</name>
</geneLocation>
<dbReference type="RefSeq" id="WP_199202553.1">
    <property type="nucleotide sequence ID" value="NZ_MW124301.1"/>
</dbReference>
<organism evidence="1">
    <name type="scientific">Listeria seeligeri</name>
    <dbReference type="NCBI Taxonomy" id="1640"/>
    <lineage>
        <taxon>Bacteria</taxon>
        <taxon>Bacillati</taxon>
        <taxon>Bacillota</taxon>
        <taxon>Bacilli</taxon>
        <taxon>Bacillales</taxon>
        <taxon>Listeriaceae</taxon>
        <taxon>Listeria</taxon>
    </lineage>
</organism>
<evidence type="ECO:0000313" key="1">
    <source>
        <dbReference type="EMBL" id="QPL19394.1"/>
    </source>
</evidence>
<sequence length="397" mass="45589">MAKYKGHSKIIRQLTSDLNVAKKDSTRVSGSLKVFPPLYMLQDFKISVLEFININKLEKVIHPESFGDIIKSSFIKHKGNENSIINDADEFIEKEKKNEETTFIVTTEVQGGNLEEDLVTFGKFYITNGKKTKQFLTEKTSIVIDKMGDVDNKIIDEKIYISLLVVAKSWKLAFEIGKIQLEEFEYIFRLILGTNTNLDLGIYNFLGTEVSQHIVSGRGFSNFYGEHLQRNTIDIRLNDTFFERPGFTKLFELISKEERSELENKIIKSGVWVGKALKERNVNVATPEVVFGMETLLGNQSRNFINPSITFTVSSLAAFIYSDDYNERIKCKKIVNDFYSLRSSIVHGKGAIVSMKDIMDCINIIRKIIFNLVEDGKFVDMKTYKDLDEWYKVKLMS</sequence>